<name>A0A0N4WRR8_HAEPC</name>
<organism evidence="1">
    <name type="scientific">Haemonchus placei</name>
    <name type="common">Barber's pole worm</name>
    <dbReference type="NCBI Taxonomy" id="6290"/>
    <lineage>
        <taxon>Eukaryota</taxon>
        <taxon>Metazoa</taxon>
        <taxon>Ecdysozoa</taxon>
        <taxon>Nematoda</taxon>
        <taxon>Chromadorea</taxon>
        <taxon>Rhabditida</taxon>
        <taxon>Rhabditina</taxon>
        <taxon>Rhabditomorpha</taxon>
        <taxon>Strongyloidea</taxon>
        <taxon>Trichostrongylidae</taxon>
        <taxon>Haemonchus</taxon>
    </lineage>
</organism>
<sequence>LELSVRDREQRHIGCGTNVSIDTVGMFSDKEYVTKQLRLCGLQCGRRQRQLSHQSGSILGNISIEVDSMTVITSALTFLQYLHQRFEWIRERAHQTTKTMTVNDF</sequence>
<evidence type="ECO:0000313" key="1">
    <source>
        <dbReference type="WBParaSite" id="HPLM_0001419701-mRNA-1"/>
    </source>
</evidence>
<dbReference type="WBParaSite" id="HPLM_0001419701-mRNA-1">
    <property type="protein sequence ID" value="HPLM_0001419701-mRNA-1"/>
    <property type="gene ID" value="HPLM_0001419701"/>
</dbReference>
<protein>
    <submittedName>
        <fullName evidence="1">BPI1 domain-containing protein</fullName>
    </submittedName>
</protein>
<dbReference type="AlphaFoldDB" id="A0A0N4WRR8"/>
<proteinExistence type="predicted"/>
<accession>A0A0N4WRR8</accession>
<reference evidence="1" key="1">
    <citation type="submission" date="2017-02" db="UniProtKB">
        <authorList>
            <consortium name="WormBaseParasite"/>
        </authorList>
    </citation>
    <scope>IDENTIFICATION</scope>
</reference>